<gene>
    <name evidence="3" type="ORF">M9Y10_022792</name>
</gene>
<feature type="region of interest" description="Disordered" evidence="1">
    <location>
        <begin position="545"/>
        <end position="579"/>
    </location>
</feature>
<feature type="compositionally biased region" description="Low complexity" evidence="1">
    <location>
        <begin position="465"/>
        <end position="476"/>
    </location>
</feature>
<sequence>MIRFCPKNGELYILLMVKCEQISGSDEITQTTIFSPTDDGKDKDPSLSTFVFPQKAFQNSASDQNKPETNFVFYLKGGDDSTPTYGYVYSFIEKNKRLAYCIISQYYDPPKYYDLAYKVVGKSPIEISSFINNSESKTEINTVLNEETTIQKGLFEFCCLFDFTDLGKLIAFMLLDSKIIIAGSDIGKISRCAFGLLSAIHPIPWPGAYIPILPDSMIDAIYAPFPYLIGIHSHLIPETESPDVEGHVLVDLDKKKIAYYPEELPLPSKVMKEIDEFKKKILQSQLNHEFLQKRLRKLILNIVSIALSQPPNRPDKLYKHWEKMRTLTKLDDFTMLICQSQLVLQLMRIIEEGPESDRYKKLFPAIQQIQRSDGNSFITRAKQSISKRVSMRAIYNPKNILTSDAKHSSVPPIMRTASDGIKEEPKSVPPSRSSQQPLIIASASSSPNMPPIINSSPPSSPPSTSPLSSPSFSIHSQVKNPQKAAYSTSLFNQIIEVATQFEKRKITIDEMLRQKKEEQMRIKRESEILNPEGLQISSKIELYNSGSTSDENVSAFKPQLRRLPPSADQRPKSARIIKH</sequence>
<accession>A0ABR2KTX2</accession>
<dbReference type="PANTHER" id="PTHR13196:SF14">
    <property type="entry name" value="UDENN DOMAIN-CONTAINING PROTEIN"/>
    <property type="match status" value="1"/>
</dbReference>
<evidence type="ECO:0000313" key="4">
    <source>
        <dbReference type="Proteomes" id="UP001470230"/>
    </source>
</evidence>
<dbReference type="InterPro" id="IPR043153">
    <property type="entry name" value="DENN_C"/>
</dbReference>
<evidence type="ECO:0000256" key="1">
    <source>
        <dbReference type="SAM" id="MobiDB-lite"/>
    </source>
</evidence>
<dbReference type="InterPro" id="IPR040032">
    <property type="entry name" value="DENND1A/B/C"/>
</dbReference>
<evidence type="ECO:0000259" key="2">
    <source>
        <dbReference type="PROSITE" id="PS50211"/>
    </source>
</evidence>
<dbReference type="Pfam" id="PF02141">
    <property type="entry name" value="DENN"/>
    <property type="match status" value="1"/>
</dbReference>
<dbReference type="Gene3D" id="3.30.450.200">
    <property type="match status" value="1"/>
</dbReference>
<dbReference type="Proteomes" id="UP001470230">
    <property type="component" value="Unassembled WGS sequence"/>
</dbReference>
<evidence type="ECO:0000313" key="3">
    <source>
        <dbReference type="EMBL" id="KAK8894357.1"/>
    </source>
</evidence>
<dbReference type="EMBL" id="JAPFFF010000003">
    <property type="protein sequence ID" value="KAK8894357.1"/>
    <property type="molecule type" value="Genomic_DNA"/>
</dbReference>
<organism evidence="3 4">
    <name type="scientific">Tritrichomonas musculus</name>
    <dbReference type="NCBI Taxonomy" id="1915356"/>
    <lineage>
        <taxon>Eukaryota</taxon>
        <taxon>Metamonada</taxon>
        <taxon>Parabasalia</taxon>
        <taxon>Tritrichomonadida</taxon>
        <taxon>Tritrichomonadidae</taxon>
        <taxon>Tritrichomonas</taxon>
    </lineage>
</organism>
<dbReference type="Gene3D" id="3.40.50.11500">
    <property type="match status" value="1"/>
</dbReference>
<protein>
    <recommendedName>
        <fullName evidence="2">UDENN domain-containing protein</fullName>
    </recommendedName>
</protein>
<name>A0ABR2KTX2_9EUKA</name>
<feature type="domain" description="UDENN" evidence="2">
    <location>
        <begin position="12"/>
        <end position="361"/>
    </location>
</feature>
<dbReference type="InterPro" id="IPR001194">
    <property type="entry name" value="cDENN_dom"/>
</dbReference>
<dbReference type="SMART" id="SM00799">
    <property type="entry name" value="DENN"/>
    <property type="match status" value="1"/>
</dbReference>
<dbReference type="InterPro" id="IPR037516">
    <property type="entry name" value="Tripartite_DENN"/>
</dbReference>
<feature type="region of interest" description="Disordered" evidence="1">
    <location>
        <begin position="442"/>
        <end position="476"/>
    </location>
</feature>
<dbReference type="PROSITE" id="PS50211">
    <property type="entry name" value="DENN"/>
    <property type="match status" value="1"/>
</dbReference>
<reference evidence="3 4" key="1">
    <citation type="submission" date="2024-04" db="EMBL/GenBank/DDBJ databases">
        <title>Tritrichomonas musculus Genome.</title>
        <authorList>
            <person name="Alves-Ferreira E."/>
            <person name="Grigg M."/>
            <person name="Lorenzi H."/>
            <person name="Galac M."/>
        </authorList>
    </citation>
    <scope>NUCLEOTIDE SEQUENCE [LARGE SCALE GENOMIC DNA]</scope>
    <source>
        <strain evidence="3 4">EAF2021</strain>
    </source>
</reference>
<keyword evidence="4" id="KW-1185">Reference proteome</keyword>
<comment type="caution">
    <text evidence="3">The sequence shown here is derived from an EMBL/GenBank/DDBJ whole genome shotgun (WGS) entry which is preliminary data.</text>
</comment>
<dbReference type="PANTHER" id="PTHR13196">
    <property type="entry name" value="DENN DOMAIN-CONTAINING"/>
    <property type="match status" value="1"/>
</dbReference>
<proteinExistence type="predicted"/>
<feature type="compositionally biased region" description="Low complexity" evidence="1">
    <location>
        <begin position="442"/>
        <end position="457"/>
    </location>
</feature>